<evidence type="ECO:0000313" key="2">
    <source>
        <dbReference type="Proteomes" id="UP001442494"/>
    </source>
</evidence>
<dbReference type="Proteomes" id="UP001442494">
    <property type="component" value="Unassembled WGS sequence"/>
</dbReference>
<dbReference type="NCBIfam" id="NF035938">
    <property type="entry name" value="EboA_domain"/>
    <property type="match status" value="1"/>
</dbReference>
<dbReference type="EMBL" id="JAMPKK010000007">
    <property type="protein sequence ID" value="MEP0863803.1"/>
    <property type="molecule type" value="Genomic_DNA"/>
</dbReference>
<organism evidence="1 2">
    <name type="scientific">Funiculus sociatus GB2-A5</name>
    <dbReference type="NCBI Taxonomy" id="2933946"/>
    <lineage>
        <taxon>Bacteria</taxon>
        <taxon>Bacillati</taxon>
        <taxon>Cyanobacteriota</taxon>
        <taxon>Cyanophyceae</taxon>
        <taxon>Coleofasciculales</taxon>
        <taxon>Coleofasciculaceae</taxon>
        <taxon>Funiculus</taxon>
    </lineage>
</organism>
<proteinExistence type="predicted"/>
<gene>
    <name evidence="1" type="ORF">NDI37_04905</name>
</gene>
<dbReference type="InterPro" id="IPR047715">
    <property type="entry name" value="EboA_dom"/>
</dbReference>
<name>A0ABV0JK33_9CYAN</name>
<comment type="caution">
    <text evidence="1">The sequence shown here is derived from an EMBL/GenBank/DDBJ whole genome shotgun (WGS) entry which is preliminary data.</text>
</comment>
<dbReference type="InterPro" id="IPR047716">
    <property type="entry name" value="EboA"/>
</dbReference>
<evidence type="ECO:0000313" key="1">
    <source>
        <dbReference type="EMBL" id="MEP0863803.1"/>
    </source>
</evidence>
<keyword evidence="2" id="KW-1185">Reference proteome</keyword>
<dbReference type="NCBIfam" id="NF035937">
    <property type="entry name" value="EboA_family"/>
    <property type="match status" value="1"/>
</dbReference>
<reference evidence="1 2" key="1">
    <citation type="submission" date="2022-04" db="EMBL/GenBank/DDBJ databases">
        <title>Positive selection, recombination, and allopatry shape intraspecific diversity of widespread and dominant cyanobacteria.</title>
        <authorList>
            <person name="Wei J."/>
            <person name="Shu W."/>
            <person name="Hu C."/>
        </authorList>
    </citation>
    <scope>NUCLEOTIDE SEQUENCE [LARGE SCALE GENOMIC DNA]</scope>
    <source>
        <strain evidence="1 2">GB2-A5</strain>
    </source>
</reference>
<protein>
    <submittedName>
        <fullName evidence="1">EboA family metabolite traffic protein</fullName>
    </submittedName>
</protein>
<sequence>MSIMYSLIDLDLKGVNGLLRCWLAQNVAKESLTWLDEKIKQIAEGNQERVFFTSFSAVPRYTGKKNLELTPEDLQAALSIQRGWFPGNWSVDQAARTLLILALPQDNVEKYLRSLEHIFTTADVGELVALYQSLPILPYPERLCARAAEGVRSNMTSVFNAIALQNPYPADYFDNNAWNQMVLKAVFVGSPLHLIVGLDRRANPNLARMLADYAHERWAAKRPVTPELWRPVGRFADTRIVADLEKVLNTPDAVQQEAAALACSQCPLPQAQELLARHPNLQSSIEQGRLTWSSFSQNRLLAFIQP</sequence>
<dbReference type="RefSeq" id="WP_190417361.1">
    <property type="nucleotide sequence ID" value="NZ_JAMPKK010000007.1"/>
</dbReference>
<accession>A0ABV0JK33</accession>